<sequence length="75" mass="8266">MNNSHWPVKKPTSTFRYTDMSPFNGDVDGLSARSPTSPFRAVRNEDAKSSPHICIELQVILAICRAARGSTDTNT</sequence>
<comment type="caution">
    <text evidence="1">The sequence shown here is derived from an EMBL/GenBank/DDBJ whole genome shotgun (WGS) entry which is preliminary data.</text>
</comment>
<organism evidence="1 2">
    <name type="scientific">Solea senegalensis</name>
    <name type="common">Senegalese sole</name>
    <dbReference type="NCBI Taxonomy" id="28829"/>
    <lineage>
        <taxon>Eukaryota</taxon>
        <taxon>Metazoa</taxon>
        <taxon>Chordata</taxon>
        <taxon>Craniata</taxon>
        <taxon>Vertebrata</taxon>
        <taxon>Euteleostomi</taxon>
        <taxon>Actinopterygii</taxon>
        <taxon>Neopterygii</taxon>
        <taxon>Teleostei</taxon>
        <taxon>Neoteleostei</taxon>
        <taxon>Acanthomorphata</taxon>
        <taxon>Carangaria</taxon>
        <taxon>Pleuronectiformes</taxon>
        <taxon>Pleuronectoidei</taxon>
        <taxon>Soleidae</taxon>
        <taxon>Solea</taxon>
    </lineage>
</organism>
<dbReference type="AlphaFoldDB" id="A0AAV6PRN9"/>
<evidence type="ECO:0000313" key="1">
    <source>
        <dbReference type="EMBL" id="KAG7474666.1"/>
    </source>
</evidence>
<reference evidence="1 2" key="1">
    <citation type="journal article" date="2021" name="Sci. Rep.">
        <title>Chromosome anchoring in Senegalese sole (Solea senegalensis) reveals sex-associated markers and genome rearrangements in flatfish.</title>
        <authorList>
            <person name="Guerrero-Cozar I."/>
            <person name="Gomez-Garrido J."/>
            <person name="Berbel C."/>
            <person name="Martinez-Blanch J.F."/>
            <person name="Alioto T."/>
            <person name="Claros M.G."/>
            <person name="Gagnaire P.A."/>
            <person name="Manchado M."/>
        </authorList>
    </citation>
    <scope>NUCLEOTIDE SEQUENCE [LARGE SCALE GENOMIC DNA]</scope>
    <source>
        <strain evidence="1">Sse05_10M</strain>
    </source>
</reference>
<dbReference type="EMBL" id="JAGKHQ010000021">
    <property type="protein sequence ID" value="KAG7474666.1"/>
    <property type="molecule type" value="Genomic_DNA"/>
</dbReference>
<gene>
    <name evidence="1" type="ORF">JOB18_014235</name>
</gene>
<protein>
    <submittedName>
        <fullName evidence="1">Uncharacterized protein</fullName>
    </submittedName>
</protein>
<proteinExistence type="predicted"/>
<evidence type="ECO:0000313" key="2">
    <source>
        <dbReference type="Proteomes" id="UP000693946"/>
    </source>
</evidence>
<keyword evidence="2" id="KW-1185">Reference proteome</keyword>
<name>A0AAV6PRN9_SOLSE</name>
<accession>A0AAV6PRN9</accession>
<dbReference type="Proteomes" id="UP000693946">
    <property type="component" value="Linkage Group LG9"/>
</dbReference>